<accession>W9G4D8</accession>
<feature type="transmembrane region" description="Helical" evidence="9">
    <location>
        <begin position="208"/>
        <end position="229"/>
    </location>
</feature>
<keyword evidence="11" id="KW-1185">Reference proteome</keyword>
<feature type="transmembrane region" description="Helical" evidence="9">
    <location>
        <begin position="7"/>
        <end position="27"/>
    </location>
</feature>
<proteinExistence type="inferred from homology"/>
<dbReference type="NCBIfam" id="TIGR00688">
    <property type="entry name" value="rarD"/>
    <property type="match status" value="1"/>
</dbReference>
<evidence type="ECO:0000256" key="5">
    <source>
        <dbReference type="ARBA" id="ARBA00022692"/>
    </source>
</evidence>
<evidence type="ECO:0000256" key="2">
    <source>
        <dbReference type="ARBA" id="ARBA00007362"/>
    </source>
</evidence>
<dbReference type="EMBL" id="AWSA01000052">
    <property type="protein sequence ID" value="EWT00172.1"/>
    <property type="molecule type" value="Genomic_DNA"/>
</dbReference>
<dbReference type="OrthoDB" id="369870at2"/>
<evidence type="ECO:0000256" key="6">
    <source>
        <dbReference type="ARBA" id="ARBA00022989"/>
    </source>
</evidence>
<gene>
    <name evidence="10" type="ORF">N865_17675</name>
</gene>
<evidence type="ECO:0000256" key="9">
    <source>
        <dbReference type="SAM" id="Phobius"/>
    </source>
</evidence>
<keyword evidence="7 9" id="KW-0472">Membrane</keyword>
<dbReference type="SUPFAM" id="SSF103481">
    <property type="entry name" value="Multidrug resistance efflux transporter EmrE"/>
    <property type="match status" value="2"/>
</dbReference>
<dbReference type="InterPro" id="IPR004626">
    <property type="entry name" value="RarD"/>
</dbReference>
<evidence type="ECO:0000313" key="11">
    <source>
        <dbReference type="Proteomes" id="UP000019489"/>
    </source>
</evidence>
<comment type="caution">
    <text evidence="10">The sequence shown here is derived from an EMBL/GenBank/DDBJ whole genome shotgun (WGS) entry which is preliminary data.</text>
</comment>
<evidence type="ECO:0000256" key="8">
    <source>
        <dbReference type="SAM" id="MobiDB-lite"/>
    </source>
</evidence>
<feature type="transmembrane region" description="Helical" evidence="9">
    <location>
        <begin position="69"/>
        <end position="87"/>
    </location>
</feature>
<feature type="transmembrane region" description="Helical" evidence="9">
    <location>
        <begin position="99"/>
        <end position="118"/>
    </location>
</feature>
<name>W9G4D8_9MICO</name>
<comment type="similarity">
    <text evidence="2">Belongs to the EamA transporter family.</text>
</comment>
<organism evidence="10 11">
    <name type="scientific">Intrasporangium oryzae NRRL B-24470</name>
    <dbReference type="NCBI Taxonomy" id="1386089"/>
    <lineage>
        <taxon>Bacteria</taxon>
        <taxon>Bacillati</taxon>
        <taxon>Actinomycetota</taxon>
        <taxon>Actinomycetes</taxon>
        <taxon>Micrococcales</taxon>
        <taxon>Intrasporangiaceae</taxon>
        <taxon>Intrasporangium</taxon>
    </lineage>
</organism>
<feature type="transmembrane region" description="Helical" evidence="9">
    <location>
        <begin position="39"/>
        <end position="57"/>
    </location>
</feature>
<evidence type="ECO:0000256" key="7">
    <source>
        <dbReference type="ARBA" id="ARBA00023136"/>
    </source>
</evidence>
<dbReference type="GO" id="GO:0005886">
    <property type="term" value="C:plasma membrane"/>
    <property type="evidence" value="ECO:0007669"/>
    <property type="project" value="UniProtKB-SubCell"/>
</dbReference>
<evidence type="ECO:0000256" key="1">
    <source>
        <dbReference type="ARBA" id="ARBA00004651"/>
    </source>
</evidence>
<protein>
    <submittedName>
        <fullName evidence="10">Protein rarD</fullName>
    </submittedName>
</protein>
<dbReference type="InterPro" id="IPR037185">
    <property type="entry name" value="EmrE-like"/>
</dbReference>
<keyword evidence="6 9" id="KW-1133">Transmembrane helix</keyword>
<evidence type="ECO:0000256" key="3">
    <source>
        <dbReference type="ARBA" id="ARBA00022448"/>
    </source>
</evidence>
<feature type="transmembrane region" description="Helical" evidence="9">
    <location>
        <begin position="125"/>
        <end position="142"/>
    </location>
</feature>
<feature type="transmembrane region" description="Helical" evidence="9">
    <location>
        <begin position="236"/>
        <end position="258"/>
    </location>
</feature>
<feature type="region of interest" description="Disordered" evidence="8">
    <location>
        <begin position="292"/>
        <end position="317"/>
    </location>
</feature>
<feature type="transmembrane region" description="Helical" evidence="9">
    <location>
        <begin position="264"/>
        <end position="282"/>
    </location>
</feature>
<evidence type="ECO:0000256" key="4">
    <source>
        <dbReference type="ARBA" id="ARBA00022475"/>
    </source>
</evidence>
<dbReference type="PANTHER" id="PTHR22911">
    <property type="entry name" value="ACYL-MALONYL CONDENSING ENZYME-RELATED"/>
    <property type="match status" value="1"/>
</dbReference>
<dbReference type="PANTHER" id="PTHR22911:SF137">
    <property type="entry name" value="SOLUTE CARRIER FAMILY 35 MEMBER G2-RELATED"/>
    <property type="match status" value="1"/>
</dbReference>
<evidence type="ECO:0000313" key="10">
    <source>
        <dbReference type="EMBL" id="EWT00172.1"/>
    </source>
</evidence>
<dbReference type="Proteomes" id="UP000019489">
    <property type="component" value="Unassembled WGS sequence"/>
</dbReference>
<dbReference type="AlphaFoldDB" id="W9G4D8"/>
<keyword evidence="5 9" id="KW-0812">Transmembrane</keyword>
<feature type="transmembrane region" description="Helical" evidence="9">
    <location>
        <begin position="176"/>
        <end position="196"/>
    </location>
</feature>
<sequence length="317" mass="34217">MRTRQAGTLVLGAYVLWGFSPLYWLYLRPGSLVEIVAHRAIWSVAAAVAAVVVMRRLPQLRHLLLDRRLRWLLVLSGTALLVNWLVFMGAADRGEEVDISLGYFINPLLTVVIGRFVLREAVRPWQWWAFWGAAVGTVVLTVDARTLPVTGFGLALSWAAYGLVKKKAAVGAVESLAFETALMAPLALGYLVVIGARGEGHFTSAGPVHAVLLIGSGLVTILPLLLFSAGAPRMPMVALGPIQYVGPSIQFVIGVLFLHNEMTTGRWIGFGFIWASLAVFAADGIRTARAARSSVPTSSDREDAQPVETGAHQVRVG</sequence>
<comment type="subcellular location">
    <subcellularLocation>
        <location evidence="1">Cell membrane</location>
        <topology evidence="1">Multi-pass membrane protein</topology>
    </subcellularLocation>
</comment>
<keyword evidence="3" id="KW-0813">Transport</keyword>
<dbReference type="RefSeq" id="WP_051510954.1">
    <property type="nucleotide sequence ID" value="NZ_AWSA01000052.1"/>
</dbReference>
<keyword evidence="4" id="KW-1003">Cell membrane</keyword>
<reference evidence="10 11" key="1">
    <citation type="submission" date="2013-08" db="EMBL/GenBank/DDBJ databases">
        <title>Intrasporangium oryzae NRRL B-24470.</title>
        <authorList>
            <person name="Liu H."/>
            <person name="Wang G."/>
        </authorList>
    </citation>
    <scope>NUCLEOTIDE SEQUENCE [LARGE SCALE GENOMIC DNA]</scope>
    <source>
        <strain evidence="10 11">NRRL B-24470</strain>
    </source>
</reference>
<dbReference type="eggNOG" id="COG2962">
    <property type="taxonomic scope" value="Bacteria"/>
</dbReference>
<feature type="transmembrane region" description="Helical" evidence="9">
    <location>
        <begin position="148"/>
        <end position="164"/>
    </location>
</feature>